<dbReference type="Pfam" id="PF00595">
    <property type="entry name" value="PDZ"/>
    <property type="match status" value="1"/>
</dbReference>
<proteinExistence type="predicted"/>
<dbReference type="Proteomes" id="UP000494165">
    <property type="component" value="Unassembled WGS sequence"/>
</dbReference>
<sequence length="799" mass="88215">MRVWSPTACRTYPTDRQWVCQLGRVMRCLSPATASNRLKRLLDAMTNEQPQNRPSLAGICKELQDYSGHDADNLARQLYAEVMGPSPLEPMAENKPIISSTPLMLDPKEYLEEKQVVSSTPMADTKERPPAPSVMLFDDIGACTPIAVAAVAAKRPARLVRSLSSPCSPSEGARRSKPVERAPSRLYRLRPPSIGRSACVGPEFVVRSSLPGKEILLPNDQKRVGKRQLTVVLLNGQRLNVLCAPSSVTAANVLQVVLEEEGLKHSFMLGLAQRSGDDLIFLPPSLPLAKVAPKSWLSCLLKGHEMPFTLFVRVQLFPPTLRGVRWESKHLLYLELRRALVEGRLRCASAQQEMLAGLALQAEFGNFSQAPSEEPYFLLMHYVCEEVLHVASVLETKALRQRVEEQHQSRSGLDPGRAEELFVSECLALRDYGTHLFRASQLMRLGPKVAVRLGVRLNGIVVRSGDSDAEACHMAWNAITKLKVTKEHLVVFAADGKFKFHFADKQSHFVFHLASLHHQFSLRLKNPAHNSDSLSRALGVTVVQSYEKYEPSEGGSESGGLRRSTVSRHNSEVAKQNKENQEQARRPLGVRMGTRAVFESKESLVPTTPENAIPDAYIINSSVKSEEELKDVSLTEERILRSVTLKKDESGSLGIQVTEGSDGAVYIRAVTPGGPADLQGIIKRGDQVMAVGGESLCDVSYGEALRRLQSRCSASEGGNVELVVSQVYAEGASVVAAQVTARYRKQRASLFPLSTNKLDIVSALQKPVEDHYLAQIRYHTHHETNDLLSTKQLPRKNSS</sequence>
<dbReference type="PROSITE" id="PS50057">
    <property type="entry name" value="FERM_3"/>
    <property type="match status" value="1"/>
</dbReference>
<keyword evidence="5" id="KW-1185">Reference proteome</keyword>
<name>A0A8S1DMS0_9INSE</name>
<feature type="region of interest" description="Disordered" evidence="1">
    <location>
        <begin position="549"/>
        <end position="589"/>
    </location>
</feature>
<evidence type="ECO:0008006" key="6">
    <source>
        <dbReference type="Google" id="ProtNLM"/>
    </source>
</evidence>
<feature type="compositionally biased region" description="Basic and acidic residues" evidence="1">
    <location>
        <begin position="569"/>
        <end position="585"/>
    </location>
</feature>
<dbReference type="GO" id="GO:0030182">
    <property type="term" value="P:neuron differentiation"/>
    <property type="evidence" value="ECO:0007669"/>
    <property type="project" value="UniProtKB-ARBA"/>
</dbReference>
<dbReference type="SMART" id="SM00228">
    <property type="entry name" value="PDZ"/>
    <property type="match status" value="1"/>
</dbReference>
<dbReference type="InterPro" id="IPR019749">
    <property type="entry name" value="Band_41_domain"/>
</dbReference>
<dbReference type="AlphaFoldDB" id="A0A8S1DMS0"/>
<accession>A0A8S1DMS0</accession>
<feature type="domain" description="FERM" evidence="2">
    <location>
        <begin position="227"/>
        <end position="525"/>
    </location>
</feature>
<dbReference type="Gene3D" id="2.30.42.10">
    <property type="match status" value="1"/>
</dbReference>
<gene>
    <name evidence="4" type="ORF">CLODIP_2_CD03484</name>
</gene>
<dbReference type="CDD" id="cd14473">
    <property type="entry name" value="FERM_B-lobe"/>
    <property type="match status" value="1"/>
</dbReference>
<feature type="compositionally biased region" description="Basic and acidic residues" evidence="1">
    <location>
        <begin position="172"/>
        <end position="183"/>
    </location>
</feature>
<dbReference type="SUPFAM" id="SSF47031">
    <property type="entry name" value="Second domain of FERM"/>
    <property type="match status" value="1"/>
</dbReference>
<dbReference type="SUPFAM" id="SSF50156">
    <property type="entry name" value="PDZ domain-like"/>
    <property type="match status" value="1"/>
</dbReference>
<evidence type="ECO:0000259" key="3">
    <source>
        <dbReference type="PROSITE" id="PS50106"/>
    </source>
</evidence>
<dbReference type="EMBL" id="CADEPI010000324">
    <property type="protein sequence ID" value="CAB3383779.1"/>
    <property type="molecule type" value="Genomic_DNA"/>
</dbReference>
<protein>
    <recommendedName>
        <fullName evidence="6">FERM domain-containing protein</fullName>
    </recommendedName>
</protein>
<dbReference type="SMART" id="SM00295">
    <property type="entry name" value="B41"/>
    <property type="match status" value="1"/>
</dbReference>
<dbReference type="PANTHER" id="PTHR46900">
    <property type="entry name" value="TYROSINE-PROTEIN PHOSPHATASE NON-RECEPTOR TYPE 13"/>
    <property type="match status" value="1"/>
</dbReference>
<feature type="domain" description="PDZ" evidence="3">
    <location>
        <begin position="642"/>
        <end position="710"/>
    </location>
</feature>
<dbReference type="InterPro" id="IPR019748">
    <property type="entry name" value="FERM_central"/>
</dbReference>
<dbReference type="PROSITE" id="PS50106">
    <property type="entry name" value="PDZ"/>
    <property type="match status" value="1"/>
</dbReference>
<organism evidence="4 5">
    <name type="scientific">Cloeon dipterum</name>
    <dbReference type="NCBI Taxonomy" id="197152"/>
    <lineage>
        <taxon>Eukaryota</taxon>
        <taxon>Metazoa</taxon>
        <taxon>Ecdysozoa</taxon>
        <taxon>Arthropoda</taxon>
        <taxon>Hexapoda</taxon>
        <taxon>Insecta</taxon>
        <taxon>Pterygota</taxon>
        <taxon>Palaeoptera</taxon>
        <taxon>Ephemeroptera</taxon>
        <taxon>Pisciforma</taxon>
        <taxon>Baetidae</taxon>
        <taxon>Cloeon</taxon>
    </lineage>
</organism>
<dbReference type="SUPFAM" id="SSF50729">
    <property type="entry name" value="PH domain-like"/>
    <property type="match status" value="1"/>
</dbReference>
<dbReference type="GO" id="GO:0071944">
    <property type="term" value="C:cell periphery"/>
    <property type="evidence" value="ECO:0007669"/>
    <property type="project" value="UniProtKB-ARBA"/>
</dbReference>
<dbReference type="InterPro" id="IPR052074">
    <property type="entry name" value="NonRcpt_TyrProt_Phosphatase"/>
</dbReference>
<evidence type="ECO:0000259" key="2">
    <source>
        <dbReference type="PROSITE" id="PS50057"/>
    </source>
</evidence>
<dbReference type="InterPro" id="IPR011993">
    <property type="entry name" value="PH-like_dom_sf"/>
</dbReference>
<dbReference type="InterPro" id="IPR000299">
    <property type="entry name" value="FERM_domain"/>
</dbReference>
<dbReference type="Gene3D" id="1.20.80.10">
    <property type="match status" value="1"/>
</dbReference>
<dbReference type="InterPro" id="IPR014352">
    <property type="entry name" value="FERM/acyl-CoA-bd_prot_sf"/>
</dbReference>
<evidence type="ECO:0000313" key="4">
    <source>
        <dbReference type="EMBL" id="CAB3383779.1"/>
    </source>
</evidence>
<feature type="region of interest" description="Disordered" evidence="1">
    <location>
        <begin position="162"/>
        <end position="183"/>
    </location>
</feature>
<dbReference type="PRINTS" id="PR00935">
    <property type="entry name" value="BAND41"/>
</dbReference>
<dbReference type="InterPro" id="IPR036034">
    <property type="entry name" value="PDZ_sf"/>
</dbReference>
<dbReference type="InterPro" id="IPR001478">
    <property type="entry name" value="PDZ"/>
</dbReference>
<dbReference type="Gene3D" id="2.30.29.30">
    <property type="entry name" value="Pleckstrin-homology domain (PH domain)/Phosphotyrosine-binding domain (PTB)"/>
    <property type="match status" value="1"/>
</dbReference>
<comment type="caution">
    <text evidence="4">The sequence shown here is derived from an EMBL/GenBank/DDBJ whole genome shotgun (WGS) entry which is preliminary data.</text>
</comment>
<evidence type="ECO:0000313" key="5">
    <source>
        <dbReference type="Proteomes" id="UP000494165"/>
    </source>
</evidence>
<dbReference type="PANTHER" id="PTHR46900:SF2">
    <property type="entry name" value="TYROSINE-PROTEIN PHOSPHATASE NON-RECEPTOR TYPE 13"/>
    <property type="match status" value="1"/>
</dbReference>
<evidence type="ECO:0000256" key="1">
    <source>
        <dbReference type="SAM" id="MobiDB-lite"/>
    </source>
</evidence>
<dbReference type="GO" id="GO:0009887">
    <property type="term" value="P:animal organ morphogenesis"/>
    <property type="evidence" value="ECO:0007669"/>
    <property type="project" value="UniProtKB-ARBA"/>
</dbReference>
<dbReference type="Pfam" id="PF00373">
    <property type="entry name" value="FERM_M"/>
    <property type="match status" value="1"/>
</dbReference>
<dbReference type="InterPro" id="IPR035963">
    <property type="entry name" value="FERM_2"/>
</dbReference>
<dbReference type="OrthoDB" id="123971at2759"/>
<reference evidence="4 5" key="1">
    <citation type="submission" date="2020-04" db="EMBL/GenBank/DDBJ databases">
        <authorList>
            <person name="Alioto T."/>
            <person name="Alioto T."/>
            <person name="Gomez Garrido J."/>
        </authorList>
    </citation>
    <scope>NUCLEOTIDE SEQUENCE [LARGE SCALE GENOMIC DNA]</scope>
</reference>